<keyword evidence="2" id="KW-0812">Transmembrane</keyword>
<accession>A0A2S6I8S2</accession>
<proteinExistence type="predicted"/>
<keyword evidence="2" id="KW-0472">Membrane</keyword>
<protein>
    <submittedName>
        <fullName evidence="3">Uncharacterized protein</fullName>
    </submittedName>
</protein>
<feature type="transmembrane region" description="Helical" evidence="2">
    <location>
        <begin position="229"/>
        <end position="249"/>
    </location>
</feature>
<sequence length="252" mass="27823">MRITLDTKAYQEVAVQAAREELARRELTEEEVADTTATLEQERGEHTTKARKRHDKLAQIKATAGAWAAAASPIQIGTPDARRKHRILTLLLGVAAAVQLYEAGNYAGLWSPELYHLLDGLSLFLVLLSIGLAAIPVLFWLGKPWGWIVAVLFTGMSLAVGLSTLYESMLHHLNLYSLLPDFAKTEFFLLTELFAPPHPLLSLSAVLYYAAVLWLLTRPEVVAAFPIDRLALTRTYIATGVLAAFALIFQTL</sequence>
<feature type="transmembrane region" description="Helical" evidence="2">
    <location>
        <begin position="121"/>
        <end position="141"/>
    </location>
</feature>
<name>A0A2S6I8S2_9BACT</name>
<organism evidence="3 4">
    <name type="scientific">Neolewinella xylanilytica</name>
    <dbReference type="NCBI Taxonomy" id="1514080"/>
    <lineage>
        <taxon>Bacteria</taxon>
        <taxon>Pseudomonadati</taxon>
        <taxon>Bacteroidota</taxon>
        <taxon>Saprospiria</taxon>
        <taxon>Saprospirales</taxon>
        <taxon>Lewinellaceae</taxon>
        <taxon>Neolewinella</taxon>
    </lineage>
</organism>
<gene>
    <name evidence="3" type="ORF">CLV84_0832</name>
</gene>
<feature type="transmembrane region" description="Helical" evidence="2">
    <location>
        <begin position="87"/>
        <end position="109"/>
    </location>
</feature>
<evidence type="ECO:0000256" key="1">
    <source>
        <dbReference type="SAM" id="MobiDB-lite"/>
    </source>
</evidence>
<feature type="transmembrane region" description="Helical" evidence="2">
    <location>
        <begin position="148"/>
        <end position="166"/>
    </location>
</feature>
<dbReference type="AlphaFoldDB" id="A0A2S6I8S2"/>
<evidence type="ECO:0000313" key="4">
    <source>
        <dbReference type="Proteomes" id="UP000237662"/>
    </source>
</evidence>
<feature type="region of interest" description="Disordered" evidence="1">
    <location>
        <begin position="26"/>
        <end position="52"/>
    </location>
</feature>
<keyword evidence="2" id="KW-1133">Transmembrane helix</keyword>
<dbReference type="Proteomes" id="UP000237662">
    <property type="component" value="Unassembled WGS sequence"/>
</dbReference>
<comment type="caution">
    <text evidence="3">The sequence shown here is derived from an EMBL/GenBank/DDBJ whole genome shotgun (WGS) entry which is preliminary data.</text>
</comment>
<evidence type="ECO:0000256" key="2">
    <source>
        <dbReference type="SAM" id="Phobius"/>
    </source>
</evidence>
<feature type="transmembrane region" description="Helical" evidence="2">
    <location>
        <begin position="200"/>
        <end position="217"/>
    </location>
</feature>
<keyword evidence="4" id="KW-1185">Reference proteome</keyword>
<dbReference type="EMBL" id="PTJC01000005">
    <property type="protein sequence ID" value="PPK87878.1"/>
    <property type="molecule type" value="Genomic_DNA"/>
</dbReference>
<reference evidence="3 4" key="1">
    <citation type="submission" date="2018-02" db="EMBL/GenBank/DDBJ databases">
        <title>Genomic Encyclopedia of Archaeal and Bacterial Type Strains, Phase II (KMG-II): from individual species to whole genera.</title>
        <authorList>
            <person name="Goeker M."/>
        </authorList>
    </citation>
    <scope>NUCLEOTIDE SEQUENCE [LARGE SCALE GENOMIC DNA]</scope>
    <source>
        <strain evidence="3 4">DSM 29526</strain>
    </source>
</reference>
<evidence type="ECO:0000313" key="3">
    <source>
        <dbReference type="EMBL" id="PPK87878.1"/>
    </source>
</evidence>